<sequence length="508" mass="56113">MADQTILILDFGGQYKDLIARRVRECSVYSEICPANISLEKIQKIKPIGIIFTGGPKSVYESNSPQCDPKLFELGIPILGICYGAQLMSYIFGGVVKPCQTSEYGQREIVIDPENPLFDGLEINQTVLMSHTDQIERLPEGFTGIAMSDSCKYAAIARPEKRLYGVQFHPEVELSTNGIKIIQNFLYRICGAAGDYSVEDYLNKQIAAVREQVGSEKVLLGLSGGVDSAVCAALLARAIPDRLICILVDHGLMRKDEGDSVEKAFSNMALRFVRVDASDRFLKKLEGVTDPEKKRKIIGSEFVDVFYEQAKKFGDAKFLAQGTIYPDVIESGTGSAATIKSHHNVGGLPKEIGFAGIIEPLRGLFKDEVRKLGIQLGLPVEIVNRQPFPGPGLAVRVIGEITRAKLDILREADAIFRYELESAGIRASQYFAVLTNLRSVGVMGDGRTYDYTIALRAVLTSDFMTCEYAPIPHELLSKISRRITNEVKGVNRIVYDITDKPPATIEWE</sequence>
<evidence type="ECO:0000256" key="4">
    <source>
        <dbReference type="ARBA" id="ARBA00022741"/>
    </source>
</evidence>
<evidence type="ECO:0000256" key="5">
    <source>
        <dbReference type="ARBA" id="ARBA00022749"/>
    </source>
</evidence>
<feature type="binding site" evidence="10">
    <location>
        <begin position="223"/>
        <end position="229"/>
    </location>
    <ligand>
        <name>ATP</name>
        <dbReference type="ChEBI" id="CHEBI:30616"/>
    </ligand>
</feature>
<dbReference type="SUPFAM" id="SSF52317">
    <property type="entry name" value="Class I glutamine amidotransferase-like"/>
    <property type="match status" value="1"/>
</dbReference>
<feature type="domain" description="GMPS ATP-PPase" evidence="11">
    <location>
        <begin position="196"/>
        <end position="385"/>
    </location>
</feature>
<dbReference type="Gene3D" id="3.30.300.10">
    <property type="match status" value="1"/>
</dbReference>
<dbReference type="InterPro" id="IPR001674">
    <property type="entry name" value="GMP_synth_C"/>
</dbReference>
<dbReference type="InterPro" id="IPR025777">
    <property type="entry name" value="GMPS_ATP_PPase_dom"/>
</dbReference>
<evidence type="ECO:0000256" key="6">
    <source>
        <dbReference type="ARBA" id="ARBA00022755"/>
    </source>
</evidence>
<dbReference type="HAMAP" id="MF_00344">
    <property type="entry name" value="GMP_synthase"/>
    <property type="match status" value="1"/>
</dbReference>
<dbReference type="PATRIC" id="fig|1678840.3.peg.1922"/>
<dbReference type="UniPathway" id="UPA00189">
    <property type="reaction ID" value="UER00296"/>
</dbReference>
<evidence type="ECO:0000256" key="3">
    <source>
        <dbReference type="ARBA" id="ARBA00022598"/>
    </source>
</evidence>
<gene>
    <name evidence="9" type="primary">guaA</name>
    <name evidence="12" type="ORF">ATC1_13602</name>
</gene>
<evidence type="ECO:0000313" key="12">
    <source>
        <dbReference type="EMBL" id="GAP40624.1"/>
    </source>
</evidence>
<accession>A0A0S7BV02</accession>
<dbReference type="FunFam" id="3.30.300.10:FF:000002">
    <property type="entry name" value="GMP synthase [glutamine-hydrolyzing]"/>
    <property type="match status" value="1"/>
</dbReference>
<evidence type="ECO:0000256" key="10">
    <source>
        <dbReference type="PROSITE-ProRule" id="PRU00886"/>
    </source>
</evidence>
<dbReference type="PRINTS" id="PR00096">
    <property type="entry name" value="GATASE"/>
</dbReference>
<dbReference type="Pfam" id="PF00958">
    <property type="entry name" value="GMP_synt_C"/>
    <property type="match status" value="1"/>
</dbReference>
<dbReference type="PANTHER" id="PTHR11922">
    <property type="entry name" value="GMP SYNTHASE-RELATED"/>
    <property type="match status" value="1"/>
</dbReference>
<comment type="catalytic activity">
    <reaction evidence="9">
        <text>XMP + L-glutamine + ATP + H2O = GMP + L-glutamate + AMP + diphosphate + 2 H(+)</text>
        <dbReference type="Rhea" id="RHEA:11680"/>
        <dbReference type="ChEBI" id="CHEBI:15377"/>
        <dbReference type="ChEBI" id="CHEBI:15378"/>
        <dbReference type="ChEBI" id="CHEBI:29985"/>
        <dbReference type="ChEBI" id="CHEBI:30616"/>
        <dbReference type="ChEBI" id="CHEBI:33019"/>
        <dbReference type="ChEBI" id="CHEBI:57464"/>
        <dbReference type="ChEBI" id="CHEBI:58115"/>
        <dbReference type="ChEBI" id="CHEBI:58359"/>
        <dbReference type="ChEBI" id="CHEBI:456215"/>
        <dbReference type="EC" id="6.3.5.2"/>
    </reaction>
</comment>
<dbReference type="NCBIfam" id="TIGR00888">
    <property type="entry name" value="guaA_Nterm"/>
    <property type="match status" value="1"/>
</dbReference>
<dbReference type="EMBL" id="DF968181">
    <property type="protein sequence ID" value="GAP40624.1"/>
    <property type="molecule type" value="Genomic_DNA"/>
</dbReference>
<keyword evidence="13" id="KW-1185">Reference proteome</keyword>
<organism evidence="12">
    <name type="scientific">Flexilinea flocculi</name>
    <dbReference type="NCBI Taxonomy" id="1678840"/>
    <lineage>
        <taxon>Bacteria</taxon>
        <taxon>Bacillati</taxon>
        <taxon>Chloroflexota</taxon>
        <taxon>Anaerolineae</taxon>
        <taxon>Anaerolineales</taxon>
        <taxon>Anaerolineaceae</taxon>
        <taxon>Flexilinea</taxon>
    </lineage>
</organism>
<dbReference type="FunFam" id="3.40.50.620:FF:000001">
    <property type="entry name" value="GMP synthase [glutamine-hydrolyzing]"/>
    <property type="match status" value="1"/>
</dbReference>
<dbReference type="PROSITE" id="PS51553">
    <property type="entry name" value="GMPS_ATP_PPASE"/>
    <property type="match status" value="1"/>
</dbReference>
<feature type="active site" evidence="9">
    <location>
        <position position="169"/>
    </location>
</feature>
<reference evidence="12" key="1">
    <citation type="journal article" date="2015" name="Genome Announc.">
        <title>Draft Genome Sequence of Anaerolineae Strain TC1, a Novel Isolate from a Methanogenic Wastewater Treatment System.</title>
        <authorList>
            <person name="Matsuura N."/>
            <person name="Tourlousse D.M."/>
            <person name="Sun L."/>
            <person name="Toyonaga M."/>
            <person name="Kuroda K."/>
            <person name="Ohashi A."/>
            <person name="Cruz R."/>
            <person name="Yamaguchi T."/>
            <person name="Sekiguchi Y."/>
        </authorList>
    </citation>
    <scope>NUCLEOTIDE SEQUENCE [LARGE SCALE GENOMIC DNA]</scope>
    <source>
        <strain evidence="12">TC1</strain>
    </source>
</reference>
<dbReference type="Proteomes" id="UP000053370">
    <property type="component" value="Unassembled WGS sequence"/>
</dbReference>
<evidence type="ECO:0000313" key="13">
    <source>
        <dbReference type="Proteomes" id="UP000053370"/>
    </source>
</evidence>
<dbReference type="PANTHER" id="PTHR11922:SF2">
    <property type="entry name" value="GMP SYNTHASE [GLUTAMINE-HYDROLYZING]"/>
    <property type="match status" value="1"/>
</dbReference>
<dbReference type="PRINTS" id="PR00097">
    <property type="entry name" value="ANTSNTHASEII"/>
</dbReference>
<keyword evidence="4 9" id="KW-0547">Nucleotide-binding</keyword>
<dbReference type="FunFam" id="3.40.50.880:FF:000001">
    <property type="entry name" value="GMP synthase [glutamine-hydrolyzing]"/>
    <property type="match status" value="1"/>
</dbReference>
<keyword evidence="7 9" id="KW-0067">ATP-binding</keyword>
<dbReference type="InterPro" id="IPR014729">
    <property type="entry name" value="Rossmann-like_a/b/a_fold"/>
</dbReference>
<dbReference type="NCBIfam" id="NF000848">
    <property type="entry name" value="PRK00074.1"/>
    <property type="match status" value="1"/>
</dbReference>
<dbReference type="CDD" id="cd01997">
    <property type="entry name" value="GMP_synthase_C"/>
    <property type="match status" value="1"/>
</dbReference>
<dbReference type="SUPFAM" id="SSF54810">
    <property type="entry name" value="GMP synthetase C-terminal dimerisation domain"/>
    <property type="match status" value="1"/>
</dbReference>
<feature type="active site" description="Nucleophile" evidence="9">
    <location>
        <position position="82"/>
    </location>
</feature>
<dbReference type="RefSeq" id="WP_062280171.1">
    <property type="nucleotide sequence ID" value="NZ_DF968181.1"/>
</dbReference>
<dbReference type="SUPFAM" id="SSF52402">
    <property type="entry name" value="Adenine nucleotide alpha hydrolases-like"/>
    <property type="match status" value="1"/>
</dbReference>
<dbReference type="InterPro" id="IPR022955">
    <property type="entry name" value="GMP_synthase"/>
</dbReference>
<name>A0A0S7BV02_9CHLR</name>
<protein>
    <recommendedName>
        <fullName evidence="9">GMP synthase [glutamine-hydrolyzing]</fullName>
        <ecNumber evidence="9">6.3.5.2</ecNumber>
    </recommendedName>
    <alternativeName>
        <fullName evidence="9">GMP synthetase</fullName>
    </alternativeName>
    <alternativeName>
        <fullName evidence="9">Glutamine amidotransferase</fullName>
    </alternativeName>
</protein>
<feature type="active site" evidence="9">
    <location>
        <position position="171"/>
    </location>
</feature>
<keyword evidence="8 9" id="KW-0315">Glutamine amidotransferase</keyword>
<dbReference type="GO" id="GO:0003921">
    <property type="term" value="F:GMP synthase activity"/>
    <property type="evidence" value="ECO:0007669"/>
    <property type="project" value="InterPro"/>
</dbReference>
<keyword evidence="3 9" id="KW-0436">Ligase</keyword>
<dbReference type="EC" id="6.3.5.2" evidence="9"/>
<dbReference type="Gene3D" id="3.40.50.620">
    <property type="entry name" value="HUPs"/>
    <property type="match status" value="1"/>
</dbReference>
<evidence type="ECO:0000256" key="9">
    <source>
        <dbReference type="HAMAP-Rule" id="MF_00344"/>
    </source>
</evidence>
<comment type="function">
    <text evidence="1 9">Catalyzes the synthesis of GMP from XMP.</text>
</comment>
<keyword evidence="5 9" id="KW-0332">GMP biosynthesis</keyword>
<comment type="pathway">
    <text evidence="2 9">Purine metabolism; GMP biosynthesis; GMP from XMP (L-Gln route): step 1/1.</text>
</comment>
<dbReference type="Gene3D" id="3.40.50.880">
    <property type="match status" value="1"/>
</dbReference>
<dbReference type="STRING" id="1678840.ATC1_13602"/>
<dbReference type="GO" id="GO:0005524">
    <property type="term" value="F:ATP binding"/>
    <property type="evidence" value="ECO:0007669"/>
    <property type="project" value="UniProtKB-UniRule"/>
</dbReference>
<dbReference type="NCBIfam" id="TIGR00884">
    <property type="entry name" value="guaA_Cterm"/>
    <property type="match status" value="1"/>
</dbReference>
<dbReference type="OrthoDB" id="9802219at2"/>
<evidence type="ECO:0000259" key="11">
    <source>
        <dbReference type="PROSITE" id="PS51553"/>
    </source>
</evidence>
<dbReference type="PROSITE" id="PS51273">
    <property type="entry name" value="GATASE_TYPE_1"/>
    <property type="match status" value="1"/>
</dbReference>
<evidence type="ECO:0000256" key="8">
    <source>
        <dbReference type="ARBA" id="ARBA00022962"/>
    </source>
</evidence>
<proteinExistence type="inferred from homology"/>
<evidence type="ECO:0000256" key="1">
    <source>
        <dbReference type="ARBA" id="ARBA00002332"/>
    </source>
</evidence>
<dbReference type="Pfam" id="PF02540">
    <property type="entry name" value="NAD_synthase"/>
    <property type="match status" value="1"/>
</dbReference>
<comment type="subunit">
    <text evidence="9">Homodimer.</text>
</comment>
<dbReference type="CDD" id="cd01742">
    <property type="entry name" value="GATase1_GMP_Synthase"/>
    <property type="match status" value="1"/>
</dbReference>
<dbReference type="InterPro" id="IPR022310">
    <property type="entry name" value="NAD/GMP_synthase"/>
</dbReference>
<dbReference type="InterPro" id="IPR004739">
    <property type="entry name" value="GMP_synth_GATase"/>
</dbReference>
<evidence type="ECO:0000256" key="2">
    <source>
        <dbReference type="ARBA" id="ARBA00005153"/>
    </source>
</evidence>
<dbReference type="Pfam" id="PF00117">
    <property type="entry name" value="GATase"/>
    <property type="match status" value="1"/>
</dbReference>
<dbReference type="GO" id="GO:0005829">
    <property type="term" value="C:cytosol"/>
    <property type="evidence" value="ECO:0007669"/>
    <property type="project" value="TreeGrafter"/>
</dbReference>
<dbReference type="InterPro" id="IPR029062">
    <property type="entry name" value="Class_I_gatase-like"/>
</dbReference>
<evidence type="ECO:0000256" key="7">
    <source>
        <dbReference type="ARBA" id="ARBA00022840"/>
    </source>
</evidence>
<dbReference type="AlphaFoldDB" id="A0A0S7BV02"/>
<keyword evidence="6 9" id="KW-0658">Purine biosynthesis</keyword>
<dbReference type="InterPro" id="IPR017926">
    <property type="entry name" value="GATASE"/>
</dbReference>